<dbReference type="RefSeq" id="WP_191138365.1">
    <property type="nucleotide sequence ID" value="NZ_JACXAG020000001.1"/>
</dbReference>
<keyword evidence="5 7" id="KW-1133">Transmembrane helix</keyword>
<dbReference type="GO" id="GO:0005886">
    <property type="term" value="C:plasma membrane"/>
    <property type="evidence" value="ECO:0007669"/>
    <property type="project" value="UniProtKB-SubCell"/>
</dbReference>
<reference evidence="9" key="1">
    <citation type="submission" date="2020-09" db="EMBL/GenBank/DDBJ databases">
        <title>A novel bacterium of genus Hazenella, isolated from South China Sea.</title>
        <authorList>
            <person name="Huang H."/>
            <person name="Mo K."/>
            <person name="Hu Y."/>
        </authorList>
    </citation>
    <scope>NUCLEOTIDE SEQUENCE</scope>
    <source>
        <strain evidence="9">IB182357</strain>
    </source>
</reference>
<accession>A0A926N7X1</accession>
<keyword evidence="3" id="KW-1003">Cell membrane</keyword>
<keyword evidence="6 7" id="KW-0472">Membrane</keyword>
<organism evidence="9 10">
    <name type="scientific">Polycladospora coralii</name>
    <dbReference type="NCBI Taxonomy" id="2771432"/>
    <lineage>
        <taxon>Bacteria</taxon>
        <taxon>Bacillati</taxon>
        <taxon>Bacillota</taxon>
        <taxon>Bacilli</taxon>
        <taxon>Bacillales</taxon>
        <taxon>Thermoactinomycetaceae</taxon>
        <taxon>Polycladospora</taxon>
    </lineage>
</organism>
<dbReference type="PANTHER" id="PTHR34582:SF6">
    <property type="entry name" value="UPF0702 TRANSMEMBRANE PROTEIN YCAP"/>
    <property type="match status" value="1"/>
</dbReference>
<feature type="transmembrane region" description="Helical" evidence="7">
    <location>
        <begin position="56"/>
        <end position="77"/>
    </location>
</feature>
<dbReference type="Pfam" id="PF04239">
    <property type="entry name" value="DUF421"/>
    <property type="match status" value="1"/>
</dbReference>
<gene>
    <name evidence="9" type="ORF">IC620_05025</name>
</gene>
<evidence type="ECO:0000313" key="9">
    <source>
        <dbReference type="EMBL" id="MBD1371721.1"/>
    </source>
</evidence>
<comment type="caution">
    <text evidence="9">The sequence shown here is derived from an EMBL/GenBank/DDBJ whole genome shotgun (WGS) entry which is preliminary data.</text>
</comment>
<dbReference type="InterPro" id="IPR023090">
    <property type="entry name" value="UPF0702_alpha/beta_dom_sf"/>
</dbReference>
<dbReference type="InterPro" id="IPR007353">
    <property type="entry name" value="DUF421"/>
</dbReference>
<evidence type="ECO:0000256" key="1">
    <source>
        <dbReference type="ARBA" id="ARBA00004651"/>
    </source>
</evidence>
<keyword evidence="10" id="KW-1185">Reference proteome</keyword>
<comment type="subcellular location">
    <subcellularLocation>
        <location evidence="1">Cell membrane</location>
        <topology evidence="1">Multi-pass membrane protein</topology>
    </subcellularLocation>
</comment>
<evidence type="ECO:0000256" key="7">
    <source>
        <dbReference type="SAM" id="Phobius"/>
    </source>
</evidence>
<comment type="similarity">
    <text evidence="2">Belongs to the UPF0702 family.</text>
</comment>
<dbReference type="Proteomes" id="UP000661691">
    <property type="component" value="Unassembled WGS sequence"/>
</dbReference>
<dbReference type="Gene3D" id="3.30.240.20">
    <property type="entry name" value="bsu07140 like domains"/>
    <property type="match status" value="2"/>
</dbReference>
<name>A0A926N7X1_9BACL</name>
<protein>
    <submittedName>
        <fullName evidence="9">DUF421 domain-containing protein</fullName>
    </submittedName>
</protein>
<sequence>MLWTIFLRTVFIYFFIIVVMRVMGKREIGKLSIFDLIVYFLIADMSAMVIEKADEGLMHAIVPIATLAGLQLVIAYLSLKSERIRQIVDGEPVYLIKHGELQEKEMSKARYNLEDLMTQLREKSIPDVRDVEFAILETSGKLSVFKKEEKNFIEKEDVPLNHPLVPFNMPTILILDGKVREDGLRLIGKTIFWLKNQIQTQGYKDFKEILYASIDHKGELFVDAKGKNEED</sequence>
<dbReference type="AlphaFoldDB" id="A0A926N7X1"/>
<evidence type="ECO:0000256" key="2">
    <source>
        <dbReference type="ARBA" id="ARBA00006448"/>
    </source>
</evidence>
<keyword evidence="4 7" id="KW-0812">Transmembrane</keyword>
<evidence type="ECO:0000256" key="3">
    <source>
        <dbReference type="ARBA" id="ARBA00022475"/>
    </source>
</evidence>
<evidence type="ECO:0000256" key="5">
    <source>
        <dbReference type="ARBA" id="ARBA00022989"/>
    </source>
</evidence>
<feature type="transmembrane region" description="Helical" evidence="7">
    <location>
        <begin position="6"/>
        <end position="24"/>
    </location>
</feature>
<evidence type="ECO:0000256" key="6">
    <source>
        <dbReference type="ARBA" id="ARBA00023136"/>
    </source>
</evidence>
<evidence type="ECO:0000256" key="4">
    <source>
        <dbReference type="ARBA" id="ARBA00022692"/>
    </source>
</evidence>
<feature type="transmembrane region" description="Helical" evidence="7">
    <location>
        <begin position="31"/>
        <end position="50"/>
    </location>
</feature>
<evidence type="ECO:0000259" key="8">
    <source>
        <dbReference type="Pfam" id="PF04239"/>
    </source>
</evidence>
<dbReference type="PANTHER" id="PTHR34582">
    <property type="entry name" value="UPF0702 TRANSMEMBRANE PROTEIN YCAP"/>
    <property type="match status" value="1"/>
</dbReference>
<dbReference type="EMBL" id="JACXAH010000005">
    <property type="protein sequence ID" value="MBD1371721.1"/>
    <property type="molecule type" value="Genomic_DNA"/>
</dbReference>
<feature type="domain" description="YetF C-terminal" evidence="8">
    <location>
        <begin position="80"/>
        <end position="214"/>
    </location>
</feature>
<proteinExistence type="inferred from homology"/>
<evidence type="ECO:0000313" key="10">
    <source>
        <dbReference type="Proteomes" id="UP000661691"/>
    </source>
</evidence>